<keyword evidence="6" id="KW-1185">Reference proteome</keyword>
<dbReference type="SUPFAM" id="SSF50939">
    <property type="entry name" value="Sialidases"/>
    <property type="match status" value="1"/>
</dbReference>
<dbReference type="AlphaFoldDB" id="K2LYH4"/>
<dbReference type="PRINTS" id="PR01803">
    <property type="entry name" value="TCSIALIDASE"/>
</dbReference>
<evidence type="ECO:0000259" key="2">
    <source>
        <dbReference type="Pfam" id="PF12429"/>
    </source>
</evidence>
<dbReference type="OrthoDB" id="253855at2759"/>
<dbReference type="Pfam" id="PF22925">
    <property type="entry name" value="TS_C"/>
    <property type="match status" value="1"/>
</dbReference>
<evidence type="ECO:0000259" key="3">
    <source>
        <dbReference type="Pfam" id="PF13859"/>
    </source>
</evidence>
<feature type="compositionally biased region" description="Low complexity" evidence="1">
    <location>
        <begin position="449"/>
        <end position="458"/>
    </location>
</feature>
<feature type="region of interest" description="Disordered" evidence="1">
    <location>
        <begin position="435"/>
        <end position="719"/>
    </location>
</feature>
<dbReference type="InterPro" id="IPR021287">
    <property type="entry name" value="Trans-sialidase_CS"/>
</dbReference>
<dbReference type="Pfam" id="PF13859">
    <property type="entry name" value="BNR_3"/>
    <property type="match status" value="1"/>
</dbReference>
<organism evidence="5 6">
    <name type="scientific">Trypanosoma cruzi marinkellei</name>
    <dbReference type="NCBI Taxonomy" id="85056"/>
    <lineage>
        <taxon>Eukaryota</taxon>
        <taxon>Discoba</taxon>
        <taxon>Euglenozoa</taxon>
        <taxon>Kinetoplastea</taxon>
        <taxon>Metakinetoplastina</taxon>
        <taxon>Trypanosomatida</taxon>
        <taxon>Trypanosomatidae</taxon>
        <taxon>Trypanosoma</taxon>
        <taxon>Schizotrypanum</taxon>
    </lineage>
</organism>
<dbReference type="InterPro" id="IPR022144">
    <property type="entry name" value="DUF3676"/>
</dbReference>
<accession>K2LYH4</accession>
<feature type="compositionally biased region" description="Polar residues" evidence="1">
    <location>
        <begin position="1"/>
        <end position="17"/>
    </location>
</feature>
<feature type="compositionally biased region" description="Basic and acidic residues" evidence="1">
    <location>
        <begin position="459"/>
        <end position="483"/>
    </location>
</feature>
<feature type="compositionally biased region" description="Basic and acidic residues" evidence="1">
    <location>
        <begin position="517"/>
        <end position="538"/>
    </location>
</feature>
<feature type="domain" description="DUF3676" evidence="2">
    <location>
        <begin position="452"/>
        <end position="679"/>
    </location>
</feature>
<feature type="domain" description="Sialidase" evidence="3">
    <location>
        <begin position="4"/>
        <end position="160"/>
    </location>
</feature>
<dbReference type="InterPro" id="IPR013320">
    <property type="entry name" value="ConA-like_dom_sf"/>
</dbReference>
<dbReference type="SUPFAM" id="SSF49899">
    <property type="entry name" value="Concanavalin A-like lectins/glucanases"/>
    <property type="match status" value="1"/>
</dbReference>
<dbReference type="EMBL" id="AHKC01017530">
    <property type="protein sequence ID" value="EKF27683.1"/>
    <property type="molecule type" value="Genomic_DNA"/>
</dbReference>
<dbReference type="Pfam" id="PF11052">
    <property type="entry name" value="Tr-sialidase_C"/>
    <property type="match status" value="1"/>
</dbReference>
<dbReference type="Pfam" id="PF12429">
    <property type="entry name" value="DUF3676"/>
    <property type="match status" value="1"/>
</dbReference>
<evidence type="ECO:0000256" key="1">
    <source>
        <dbReference type="SAM" id="MobiDB-lite"/>
    </source>
</evidence>
<proteinExistence type="predicted"/>
<dbReference type="InterPro" id="IPR055239">
    <property type="entry name" value="TS_C"/>
</dbReference>
<evidence type="ECO:0000313" key="6">
    <source>
        <dbReference type="Proteomes" id="UP000007350"/>
    </source>
</evidence>
<dbReference type="Gene3D" id="2.120.10.10">
    <property type="match status" value="1"/>
</dbReference>
<feature type="compositionally biased region" description="Low complexity" evidence="1">
    <location>
        <begin position="694"/>
        <end position="704"/>
    </location>
</feature>
<reference evidence="5 6" key="1">
    <citation type="journal article" date="2012" name="BMC Genomics">
        <title>Comparative genomic analysis of human infective Trypanosoma cruzi lineages with the bat-restricted subspecies T. cruzi marinkellei.</title>
        <authorList>
            <person name="Franzen O."/>
            <person name="Talavera-Lopez C."/>
            <person name="Ochaya S."/>
            <person name="Butler C.E."/>
            <person name="Messenger L.A."/>
            <person name="Lewis M.D."/>
            <person name="Llewellyn M.S."/>
            <person name="Marinkelle C.J."/>
            <person name="Tyler K.M."/>
            <person name="Miles M.A."/>
            <person name="Andersson B."/>
        </authorList>
    </citation>
    <scope>NUCLEOTIDE SEQUENCE [LARGE SCALE GENOMIC DNA]</scope>
    <source>
        <strain evidence="5 6">B7</strain>
    </source>
</reference>
<evidence type="ECO:0000313" key="5">
    <source>
        <dbReference type="EMBL" id="EKF27683.1"/>
    </source>
</evidence>
<protein>
    <submittedName>
        <fullName evidence="5">Trans-sialidase, putative</fullName>
    </submittedName>
</protein>
<name>K2LYH4_TRYCR</name>
<comment type="caution">
    <text evidence="5">The sequence shown here is derived from an EMBL/GenBank/DDBJ whole genome shotgun (WGS) entry which is preliminary data.</text>
</comment>
<dbReference type="CDD" id="cd15482">
    <property type="entry name" value="Sialidase_non-viral"/>
    <property type="match status" value="1"/>
</dbReference>
<sequence>MSFTPSNKKWELSSTTPGKGCRDPTLVKWEEYEYIEELFMMAHCAAGYYDVYRSTSDGVNWNGHFKPITRVWGNSHKRTGYGVQSGSTTAIIEEKEVMLVTAPVYAKEENKGGKGRLHLWVTDNARVHDVGPVSRENDDAAVSSLLLKRNDNRELILLYENKKSDGSYNLVAVRLDDKMERIKEVVRKWKDLDVHLRTCSYPDVADSVATKGMCNYTVPTEGLVGFLSGRFSENTWRDEYLGVNATVTNGERRVPNGWTFKGSGAGAVWPVGDMGQTVPYYFANNDFSLVATVSIHEVPQNGSVPLIGVRMNDTSSTVLFGLSYTHDKKWLAVGDNPVTAKHVGDGWEPNETYQVVLQMDSVYWTVLVDQEEIHHTKYNEDLFDTHRISHFYIGGDSKDQSATGGRVTVTNVMLYNKQLSEDEQLEDLYASKVTIPSQGDEEQPTGEVASADASVASESKSEEIIAIREELTGDDADKKEGEKVQNPVPAASSSTVGAGTPVTGPPTAAESSGNSLPEDKAHFSEGEMSQPDKLKEDSGSMGRGSEVQSQDPHSAESREVIGFESSSESNDTQPREEEEEADDRSGGSTSSVAASSDMDTAATPADGEHQVQKSTEPSGENEDVRSIGTGATSAERSLSLEAGEKNLEKSMNSDSSPTLSKSDVEPTYAEDTGDSPRIEETEFSFEDGEEVPQTVNTTPGNTNNTHEETKSPLKPNATSIPSATDILLEHGHLGEVAAMDLMGDSTVHGCVFRVLLLLLGLWGTEALC</sequence>
<evidence type="ECO:0000259" key="4">
    <source>
        <dbReference type="Pfam" id="PF22925"/>
    </source>
</evidence>
<feature type="domain" description="Trans-sialidase C-terminal" evidence="4">
    <location>
        <begin position="219"/>
        <end position="421"/>
    </location>
</feature>
<feature type="compositionally biased region" description="Polar residues" evidence="1">
    <location>
        <begin position="649"/>
        <end position="661"/>
    </location>
</feature>
<feature type="compositionally biased region" description="Low complexity" evidence="1">
    <location>
        <begin position="588"/>
        <end position="605"/>
    </location>
</feature>
<feature type="compositionally biased region" description="Acidic residues" evidence="1">
    <location>
        <begin position="681"/>
        <end position="690"/>
    </location>
</feature>
<dbReference type="InterPro" id="IPR008377">
    <property type="entry name" value="Sialidase_trypan"/>
</dbReference>
<dbReference type="Gene3D" id="2.60.120.200">
    <property type="match status" value="1"/>
</dbReference>
<dbReference type="InterPro" id="IPR011040">
    <property type="entry name" value="Sialidase"/>
</dbReference>
<dbReference type="Proteomes" id="UP000007350">
    <property type="component" value="Unassembled WGS sequence"/>
</dbReference>
<feature type="region of interest" description="Disordered" evidence="1">
    <location>
        <begin position="1"/>
        <end position="20"/>
    </location>
</feature>
<dbReference type="GO" id="GO:0004308">
    <property type="term" value="F:exo-alpha-sialidase activity"/>
    <property type="evidence" value="ECO:0007669"/>
    <property type="project" value="InterPro"/>
</dbReference>
<gene>
    <name evidence="5" type="ORF">MOQ_008586</name>
</gene>
<dbReference type="InterPro" id="IPR036278">
    <property type="entry name" value="Sialidase_sf"/>
</dbReference>